<gene>
    <name evidence="1" type="ORF">ACFOND_04290</name>
</gene>
<accession>A0ABV7WNQ3</accession>
<name>A0ABV7WNQ3_9GAMM</name>
<sequence length="64" mass="7163">MQIDDAVVTLTNNDQGVISLKLGQSTQLKGCTLTYLWRNEPYPVKKGVSNENPKAHVQLLYDCL</sequence>
<protein>
    <submittedName>
        <fullName evidence="1">Uncharacterized protein</fullName>
    </submittedName>
</protein>
<dbReference type="Proteomes" id="UP001595710">
    <property type="component" value="Unassembled WGS sequence"/>
</dbReference>
<keyword evidence="2" id="KW-1185">Reference proteome</keyword>
<dbReference type="RefSeq" id="WP_290280444.1">
    <property type="nucleotide sequence ID" value="NZ_JAUFQI010000001.1"/>
</dbReference>
<proteinExistence type="predicted"/>
<dbReference type="EMBL" id="JBHRYN010000007">
    <property type="protein sequence ID" value="MFC3700851.1"/>
    <property type="molecule type" value="Genomic_DNA"/>
</dbReference>
<organism evidence="1 2">
    <name type="scientific">Reinekea marina</name>
    <dbReference type="NCBI Taxonomy" id="1310421"/>
    <lineage>
        <taxon>Bacteria</taxon>
        <taxon>Pseudomonadati</taxon>
        <taxon>Pseudomonadota</taxon>
        <taxon>Gammaproteobacteria</taxon>
        <taxon>Oceanospirillales</taxon>
        <taxon>Saccharospirillaceae</taxon>
        <taxon>Reinekea</taxon>
    </lineage>
</organism>
<evidence type="ECO:0000313" key="2">
    <source>
        <dbReference type="Proteomes" id="UP001595710"/>
    </source>
</evidence>
<evidence type="ECO:0000313" key="1">
    <source>
        <dbReference type="EMBL" id="MFC3700851.1"/>
    </source>
</evidence>
<reference evidence="2" key="1">
    <citation type="journal article" date="2019" name="Int. J. Syst. Evol. Microbiol.">
        <title>The Global Catalogue of Microorganisms (GCM) 10K type strain sequencing project: providing services to taxonomists for standard genome sequencing and annotation.</title>
        <authorList>
            <consortium name="The Broad Institute Genomics Platform"/>
            <consortium name="The Broad Institute Genome Sequencing Center for Infectious Disease"/>
            <person name="Wu L."/>
            <person name="Ma J."/>
        </authorList>
    </citation>
    <scope>NUCLEOTIDE SEQUENCE [LARGE SCALE GENOMIC DNA]</scope>
    <source>
        <strain evidence="2">CECT 8288</strain>
    </source>
</reference>
<comment type="caution">
    <text evidence="1">The sequence shown here is derived from an EMBL/GenBank/DDBJ whole genome shotgun (WGS) entry which is preliminary data.</text>
</comment>